<dbReference type="EC" id="5.3.3.2" evidence="3"/>
<dbReference type="InterPro" id="IPR019845">
    <property type="entry name" value="Squalene/phytoene_synthase_CS"/>
</dbReference>
<dbReference type="AlphaFoldDB" id="A0A813GVA7"/>
<evidence type="ECO:0000256" key="1">
    <source>
        <dbReference type="ARBA" id="ARBA00004826"/>
    </source>
</evidence>
<keyword evidence="5" id="KW-0414">Isoprene biosynthesis</keyword>
<sequence>MRQVIGHDNKYNCHKFAPGQPRGILHRAFSVLLFDSDNRLLLQQRASCKITFPEIWTNTCCSHPLHGMKPCEVDTPEAIAAGDPKGVKAAAVRKLHHELGIPIAELDASRFKFLTRMHYWGVDVKTHGPDALWGEHEIDHILLYRLNPGEKLTVKANPEEVKATRWLSREELKKAMSGDECWSPWFRIIAGKFLDTWWQDLDDAITTDRFVDTSSIHRFDTDKEFHGGAGKAGPHLDAVAKLEAAAKEGGEAKRRKVVLEAEHEDRILGYVGRGKSQMSASSAGGAKQGGYGKVPTHGTAKLDQLMRPLEVCAGLRLKCTGLLENNMKNITDPDVKFCDDFLGKVSRSFAAVIRQLSPDLCIDICIFYLVLRALDTVEDDMTAYKGREKDKEAELISFGAKRLTDANCSIKGVGEGDEATLIENFGVVARVFSQLPEGSRVVIRDITDKMGGGMAEYAAADLGQGTVDVAAYNRYCHMVAGLVGEGLTRIFVARGAESSTLEGQGELVWPFCADPKKQPNNLGLANSMGLFLQKTNIIRDYLEDYVDGRAFWPQTVWKKYTTTDDLGEFARPTAHGAGLRMPVPTGGEILAKGVGVQALRCLNDLVADALECVPDALEYLDRIKTPSIFRFCAIPQVMSIATLVECFDNPKVFTGVVKIRKGLTARLIVACCDGPEAVLSWFAHFARHFAATVTSGKCVDADGLIGKRLAKACSRILERPLGSVQLCSSLCLGCHMFPCSQRAIVPWVIDVCKTLRIC</sequence>
<evidence type="ECO:0000256" key="6">
    <source>
        <dbReference type="ARBA" id="ARBA00023235"/>
    </source>
</evidence>
<keyword evidence="6" id="KW-0413">Isomerase</keyword>
<evidence type="ECO:0000259" key="7">
    <source>
        <dbReference type="PROSITE" id="PS51462"/>
    </source>
</evidence>
<evidence type="ECO:0000256" key="4">
    <source>
        <dbReference type="ARBA" id="ARBA00022679"/>
    </source>
</evidence>
<dbReference type="InterPro" id="IPR044844">
    <property type="entry name" value="Trans_IPPS_euk-type"/>
</dbReference>
<dbReference type="SFLD" id="SFLDS00005">
    <property type="entry name" value="Isoprenoid_Synthase_Type_I"/>
    <property type="match status" value="1"/>
</dbReference>
<dbReference type="PANTHER" id="PTHR11626:SF2">
    <property type="entry name" value="SQUALENE SYNTHASE"/>
    <property type="match status" value="1"/>
</dbReference>
<dbReference type="CDD" id="cd00683">
    <property type="entry name" value="Trans_IPPS_HH"/>
    <property type="match status" value="1"/>
</dbReference>
<keyword evidence="4" id="KW-0808">Transferase</keyword>
<reference evidence="8" key="1">
    <citation type="submission" date="2021-02" db="EMBL/GenBank/DDBJ databases">
        <authorList>
            <person name="Dougan E. K."/>
            <person name="Rhodes N."/>
            <person name="Thang M."/>
            <person name="Chan C."/>
        </authorList>
    </citation>
    <scope>NUCLEOTIDE SEQUENCE</scope>
</reference>
<dbReference type="GO" id="GO:0045338">
    <property type="term" value="P:farnesyl diphosphate metabolic process"/>
    <property type="evidence" value="ECO:0007669"/>
    <property type="project" value="InterPro"/>
</dbReference>
<dbReference type="SFLD" id="SFLDG01018">
    <property type="entry name" value="Squalene/Phytoene_Synthase_Lik"/>
    <property type="match status" value="1"/>
</dbReference>
<dbReference type="InterPro" id="IPR011876">
    <property type="entry name" value="IsopentenylPP_isomerase_typ1"/>
</dbReference>
<dbReference type="PROSITE" id="PS01045">
    <property type="entry name" value="SQUALEN_PHYTOEN_SYN_2"/>
    <property type="match status" value="1"/>
</dbReference>
<dbReference type="OrthoDB" id="510307at2759"/>
<dbReference type="SUPFAM" id="SSF55811">
    <property type="entry name" value="Nudix"/>
    <property type="match status" value="1"/>
</dbReference>
<evidence type="ECO:0000313" key="8">
    <source>
        <dbReference type="EMBL" id="CAE8628874.1"/>
    </source>
</evidence>
<comment type="pathway">
    <text evidence="1">Isoprenoid biosynthesis; dimethylallyl diphosphate biosynthesis; dimethylallyl diphosphate from isopentenyl diphosphate: step 1/1.</text>
</comment>
<evidence type="ECO:0000256" key="5">
    <source>
        <dbReference type="ARBA" id="ARBA00023229"/>
    </source>
</evidence>
<dbReference type="Pfam" id="PF00293">
    <property type="entry name" value="NUDIX"/>
    <property type="match status" value="1"/>
</dbReference>
<evidence type="ECO:0000256" key="3">
    <source>
        <dbReference type="ARBA" id="ARBA00012057"/>
    </source>
</evidence>
<organism evidence="8 9">
    <name type="scientific">Polarella glacialis</name>
    <name type="common">Dinoflagellate</name>
    <dbReference type="NCBI Taxonomy" id="89957"/>
    <lineage>
        <taxon>Eukaryota</taxon>
        <taxon>Sar</taxon>
        <taxon>Alveolata</taxon>
        <taxon>Dinophyceae</taxon>
        <taxon>Suessiales</taxon>
        <taxon>Suessiaceae</taxon>
        <taxon>Polarella</taxon>
    </lineage>
</organism>
<comment type="similarity">
    <text evidence="2">Belongs to the IPP isomerase type 1 family.</text>
</comment>
<dbReference type="PANTHER" id="PTHR11626">
    <property type="entry name" value="FARNESYL-DIPHOSPHATE FARNESYLTRANSFERASE"/>
    <property type="match status" value="1"/>
</dbReference>
<proteinExistence type="inferred from homology"/>
<feature type="domain" description="Nudix hydrolase" evidence="7">
    <location>
        <begin position="24"/>
        <end position="194"/>
    </location>
</feature>
<gene>
    <name evidence="8" type="ORF">PGLA1383_LOCUS45473</name>
</gene>
<dbReference type="CDD" id="cd02885">
    <property type="entry name" value="NUDIX_IPP_Isomerase"/>
    <property type="match status" value="1"/>
</dbReference>
<dbReference type="GO" id="GO:0008299">
    <property type="term" value="P:isoprenoid biosynthetic process"/>
    <property type="evidence" value="ECO:0007669"/>
    <property type="project" value="UniProtKB-KW"/>
</dbReference>
<dbReference type="PROSITE" id="PS01044">
    <property type="entry name" value="SQUALEN_PHYTOEN_SYN_1"/>
    <property type="match status" value="1"/>
</dbReference>
<dbReference type="EMBL" id="CAJNNV010029522">
    <property type="protein sequence ID" value="CAE8628874.1"/>
    <property type="molecule type" value="Genomic_DNA"/>
</dbReference>
<dbReference type="Gene3D" id="3.90.79.10">
    <property type="entry name" value="Nucleoside Triphosphate Pyrophosphohydrolase"/>
    <property type="match status" value="1"/>
</dbReference>
<evidence type="ECO:0000313" key="9">
    <source>
        <dbReference type="Proteomes" id="UP000654075"/>
    </source>
</evidence>
<dbReference type="GO" id="GO:0050992">
    <property type="term" value="P:dimethylallyl diphosphate biosynthetic process"/>
    <property type="evidence" value="ECO:0007669"/>
    <property type="project" value="UniProtKB-UniPathway"/>
</dbReference>
<evidence type="ECO:0000256" key="2">
    <source>
        <dbReference type="ARBA" id="ARBA00007579"/>
    </source>
</evidence>
<dbReference type="GO" id="GO:0005789">
    <property type="term" value="C:endoplasmic reticulum membrane"/>
    <property type="evidence" value="ECO:0007669"/>
    <property type="project" value="TreeGrafter"/>
</dbReference>
<dbReference type="NCBIfam" id="TIGR02150">
    <property type="entry name" value="IPP_isom_1"/>
    <property type="match status" value="1"/>
</dbReference>
<dbReference type="InterPro" id="IPR002060">
    <property type="entry name" value="Squ/phyt_synthse"/>
</dbReference>
<dbReference type="SUPFAM" id="SSF48576">
    <property type="entry name" value="Terpenoid synthases"/>
    <property type="match status" value="1"/>
</dbReference>
<dbReference type="PROSITE" id="PS51462">
    <property type="entry name" value="NUDIX"/>
    <property type="match status" value="1"/>
</dbReference>
<dbReference type="InterPro" id="IPR000086">
    <property type="entry name" value="NUDIX_hydrolase_dom"/>
</dbReference>
<dbReference type="GO" id="GO:0004452">
    <property type="term" value="F:isopentenyl-diphosphate delta-isomerase activity"/>
    <property type="evidence" value="ECO:0007669"/>
    <property type="project" value="UniProtKB-EC"/>
</dbReference>
<accession>A0A813GVA7</accession>
<comment type="caution">
    <text evidence="8">The sequence shown here is derived from an EMBL/GenBank/DDBJ whole genome shotgun (WGS) entry which is preliminary data.</text>
</comment>
<name>A0A813GVA7_POLGL</name>
<dbReference type="UniPathway" id="UPA00059">
    <property type="reaction ID" value="UER00104"/>
</dbReference>
<dbReference type="InterPro" id="IPR033904">
    <property type="entry name" value="Trans_IPPS_HH"/>
</dbReference>
<dbReference type="GO" id="GO:0051996">
    <property type="term" value="F:squalene synthase [NAD(P)H] activity"/>
    <property type="evidence" value="ECO:0007669"/>
    <property type="project" value="InterPro"/>
</dbReference>
<dbReference type="InterPro" id="IPR008949">
    <property type="entry name" value="Isoprenoid_synthase_dom_sf"/>
</dbReference>
<dbReference type="OMA" id="FRIIMER"/>
<dbReference type="Proteomes" id="UP000654075">
    <property type="component" value="Unassembled WGS sequence"/>
</dbReference>
<dbReference type="InterPro" id="IPR015797">
    <property type="entry name" value="NUDIX_hydrolase-like_dom_sf"/>
</dbReference>
<dbReference type="Pfam" id="PF00494">
    <property type="entry name" value="SQS_PSY"/>
    <property type="match status" value="1"/>
</dbReference>
<protein>
    <recommendedName>
        <fullName evidence="3">isopentenyl-diphosphate Delta-isomerase</fullName>
        <ecNumber evidence="3">5.3.3.2</ecNumber>
    </recommendedName>
</protein>
<keyword evidence="9" id="KW-1185">Reference proteome</keyword>
<dbReference type="Gene3D" id="1.10.600.10">
    <property type="entry name" value="Farnesyl Diphosphate Synthase"/>
    <property type="match status" value="1"/>
</dbReference>